<organism evidence="1 2">
    <name type="scientific">Nicotiana tabacum</name>
    <name type="common">Common tobacco</name>
    <dbReference type="NCBI Taxonomy" id="4097"/>
    <lineage>
        <taxon>Eukaryota</taxon>
        <taxon>Viridiplantae</taxon>
        <taxon>Streptophyta</taxon>
        <taxon>Embryophyta</taxon>
        <taxon>Tracheophyta</taxon>
        <taxon>Spermatophyta</taxon>
        <taxon>Magnoliopsida</taxon>
        <taxon>eudicotyledons</taxon>
        <taxon>Gunneridae</taxon>
        <taxon>Pentapetalae</taxon>
        <taxon>asterids</taxon>
        <taxon>lamiids</taxon>
        <taxon>Solanales</taxon>
        <taxon>Solanaceae</taxon>
        <taxon>Nicotianoideae</taxon>
        <taxon>Nicotianeae</taxon>
        <taxon>Nicotiana</taxon>
    </lineage>
</organism>
<evidence type="ECO:0000313" key="1">
    <source>
        <dbReference type="Proteomes" id="UP000790787"/>
    </source>
</evidence>
<name>A0AC58TCW0_TOBAC</name>
<sequence length="193" mass="22325">MGYNIVSIRSDHDTEFVNVKFDEFCVENGICHNFSVSRTPQQNGITERKNRTLEDMVRTMLIDSGVPKSFLAKAVNTAFYLINKYMIRSLLDKTPYEFLNGRKPKLNYLRAFGCKCFALNNGKEALEFDAKSDKGIFLCYSSQSKAYKVYNKKTRYVEESIHVIFDKSHHSSGKDSHDRMIKMVTSQRSMVRL</sequence>
<proteinExistence type="predicted"/>
<dbReference type="RefSeq" id="XP_075095050.1">
    <property type="nucleotide sequence ID" value="XM_075238949.1"/>
</dbReference>
<gene>
    <name evidence="2" type="primary">LOC142173368</name>
</gene>
<reference evidence="2" key="2">
    <citation type="submission" date="2025-08" db="UniProtKB">
        <authorList>
            <consortium name="RefSeq"/>
        </authorList>
    </citation>
    <scope>IDENTIFICATION</scope>
    <source>
        <tissue evidence="2">Leaf</tissue>
    </source>
</reference>
<keyword evidence="1" id="KW-1185">Reference proteome</keyword>
<reference evidence="1" key="1">
    <citation type="journal article" date="2014" name="Nat. Commun.">
        <title>The tobacco genome sequence and its comparison with those of tomato and potato.</title>
        <authorList>
            <person name="Sierro N."/>
            <person name="Battey J.N."/>
            <person name="Ouadi S."/>
            <person name="Bakaher N."/>
            <person name="Bovet L."/>
            <person name="Willig A."/>
            <person name="Goepfert S."/>
            <person name="Peitsch M.C."/>
            <person name="Ivanov N.V."/>
        </authorList>
    </citation>
    <scope>NUCLEOTIDE SEQUENCE [LARGE SCALE GENOMIC DNA]</scope>
</reference>
<accession>A0AC58TCW0</accession>
<dbReference type="Proteomes" id="UP000790787">
    <property type="component" value="Chromosome 19"/>
</dbReference>
<evidence type="ECO:0000313" key="2">
    <source>
        <dbReference type="RefSeq" id="XP_075095050.1"/>
    </source>
</evidence>
<protein>
    <submittedName>
        <fullName evidence="2">Mitochondrial protein AtMg00710</fullName>
    </submittedName>
</protein>